<organism evidence="2 4">
    <name type="scientific">Phytophthora fragariae</name>
    <dbReference type="NCBI Taxonomy" id="53985"/>
    <lineage>
        <taxon>Eukaryota</taxon>
        <taxon>Sar</taxon>
        <taxon>Stramenopiles</taxon>
        <taxon>Oomycota</taxon>
        <taxon>Peronosporomycetes</taxon>
        <taxon>Peronosporales</taxon>
        <taxon>Peronosporaceae</taxon>
        <taxon>Phytophthora</taxon>
    </lineage>
</organism>
<dbReference type="Proteomes" id="UP000429523">
    <property type="component" value="Unassembled WGS sequence"/>
</dbReference>
<evidence type="ECO:0000313" key="3">
    <source>
        <dbReference type="Proteomes" id="UP000429523"/>
    </source>
</evidence>
<dbReference type="EMBL" id="QXGD01000337">
    <property type="protein sequence ID" value="KAE9242839.1"/>
    <property type="molecule type" value="Genomic_DNA"/>
</dbReference>
<comment type="caution">
    <text evidence="2">The sequence shown here is derived from an EMBL/GenBank/DDBJ whole genome shotgun (WGS) entry which is preliminary data.</text>
</comment>
<evidence type="ECO:0000313" key="4">
    <source>
        <dbReference type="Proteomes" id="UP000440367"/>
    </source>
</evidence>
<reference evidence="3 4" key="1">
    <citation type="submission" date="2018-08" db="EMBL/GenBank/DDBJ databases">
        <title>Genomic investigation of the strawberry pathogen Phytophthora fragariae indicates pathogenicity is determined by transcriptional variation in three key races.</title>
        <authorList>
            <person name="Adams T.M."/>
            <person name="Armitage A.D."/>
            <person name="Sobczyk M.K."/>
            <person name="Bates H.J."/>
            <person name="Dunwell J.M."/>
            <person name="Nellist C.F."/>
            <person name="Harrison R.J."/>
        </authorList>
    </citation>
    <scope>NUCLEOTIDE SEQUENCE [LARGE SCALE GENOMIC DNA]</scope>
    <source>
        <strain evidence="2 4">BC-1</strain>
        <strain evidence="1 3">NOV-9</strain>
    </source>
</reference>
<accession>A0A6A3ZWQ1</accession>
<evidence type="ECO:0000313" key="2">
    <source>
        <dbReference type="EMBL" id="KAE9242839.1"/>
    </source>
</evidence>
<proteinExistence type="predicted"/>
<evidence type="ECO:0000313" key="1">
    <source>
        <dbReference type="EMBL" id="KAE8941963.1"/>
    </source>
</evidence>
<name>A0A6A3ZWQ1_9STRA</name>
<dbReference type="Proteomes" id="UP000440367">
    <property type="component" value="Unassembled WGS sequence"/>
</dbReference>
<sequence>MRQPSRAQSQARTGLHEHGPAAPAYVCNALGRSVEVCGKLGRRYPGKECLPHAPPTPAAAAFSTQMAVGETVICTRAYFSSAGLGSFPPRRAAQSSDVGVSIDTVASGMLRGATSVLVSFLPAPPTSYT</sequence>
<protein>
    <submittedName>
        <fullName evidence="2">Uncharacterized protein</fullName>
    </submittedName>
</protein>
<dbReference type="EMBL" id="QXGF01000331">
    <property type="protein sequence ID" value="KAE8941963.1"/>
    <property type="molecule type" value="Genomic_DNA"/>
</dbReference>
<dbReference type="AlphaFoldDB" id="A0A6A3ZWQ1"/>
<gene>
    <name evidence="2" type="ORF">PF002_g8549</name>
    <name evidence="1" type="ORF">PF009_g8266</name>
</gene>